<proteinExistence type="inferred from homology"/>
<dbReference type="GO" id="GO:0008233">
    <property type="term" value="F:peptidase activity"/>
    <property type="evidence" value="ECO:0007669"/>
    <property type="project" value="UniProtKB-KW"/>
</dbReference>
<dbReference type="InterPro" id="IPR036013">
    <property type="entry name" value="Band_7/SPFH_dom_sf"/>
</dbReference>
<dbReference type="Pfam" id="PF01145">
    <property type="entry name" value="Band_7"/>
    <property type="match status" value="1"/>
</dbReference>
<dbReference type="EMBL" id="RBZU01000005">
    <property type="protein sequence ID" value="RKP54608.1"/>
    <property type="molecule type" value="Genomic_DNA"/>
</dbReference>
<evidence type="ECO:0000259" key="7">
    <source>
        <dbReference type="SMART" id="SM00244"/>
    </source>
</evidence>
<keyword evidence="8" id="KW-0378">Hydrolase</keyword>
<evidence type="ECO:0000313" key="8">
    <source>
        <dbReference type="EMBL" id="RKP54608.1"/>
    </source>
</evidence>
<evidence type="ECO:0000256" key="6">
    <source>
        <dbReference type="PIRNR" id="PIRNR005651"/>
    </source>
</evidence>
<keyword evidence="5" id="KW-0472">Membrane</keyword>
<evidence type="ECO:0000256" key="1">
    <source>
        <dbReference type="ARBA" id="ARBA00004167"/>
    </source>
</evidence>
<dbReference type="GO" id="GO:0016020">
    <property type="term" value="C:membrane"/>
    <property type="evidence" value="ECO:0007669"/>
    <property type="project" value="UniProtKB-SubCell"/>
</dbReference>
<dbReference type="PANTHER" id="PTHR42911">
    <property type="entry name" value="MODULATOR OF FTSH PROTEASE HFLC"/>
    <property type="match status" value="1"/>
</dbReference>
<name>A0A494XVK2_9BURK</name>
<dbReference type="RefSeq" id="WP_121087146.1">
    <property type="nucleotide sequence ID" value="NZ_RBZU01000005.1"/>
</dbReference>
<evidence type="ECO:0000256" key="4">
    <source>
        <dbReference type="ARBA" id="ARBA00022989"/>
    </source>
</evidence>
<comment type="caution">
    <text evidence="8">The sequence shown here is derived from an EMBL/GenBank/DDBJ whole genome shotgun (WGS) entry which is preliminary data.</text>
</comment>
<dbReference type="PANTHER" id="PTHR42911:SF1">
    <property type="entry name" value="MODULATOR OF FTSH PROTEASE HFLC"/>
    <property type="match status" value="1"/>
</dbReference>
<evidence type="ECO:0000256" key="3">
    <source>
        <dbReference type="ARBA" id="ARBA00022692"/>
    </source>
</evidence>
<dbReference type="PIRSF" id="PIRSF005651">
    <property type="entry name" value="HflC"/>
    <property type="match status" value="1"/>
</dbReference>
<dbReference type="SMART" id="SM00244">
    <property type="entry name" value="PHB"/>
    <property type="match status" value="1"/>
</dbReference>
<comment type="similarity">
    <text evidence="2 6">Belongs to the band 7/mec-2 family. HflC subfamily.</text>
</comment>
<evidence type="ECO:0000313" key="9">
    <source>
        <dbReference type="Proteomes" id="UP000270342"/>
    </source>
</evidence>
<keyword evidence="3" id="KW-0812">Transmembrane</keyword>
<dbReference type="InterPro" id="IPR001107">
    <property type="entry name" value="Band_7"/>
</dbReference>
<dbReference type="AlphaFoldDB" id="A0A494XVK2"/>
<dbReference type="Proteomes" id="UP000270342">
    <property type="component" value="Unassembled WGS sequence"/>
</dbReference>
<dbReference type="GO" id="GO:0006508">
    <property type="term" value="P:proteolysis"/>
    <property type="evidence" value="ECO:0007669"/>
    <property type="project" value="UniProtKB-KW"/>
</dbReference>
<evidence type="ECO:0000256" key="2">
    <source>
        <dbReference type="ARBA" id="ARBA00007862"/>
    </source>
</evidence>
<evidence type="ECO:0000256" key="5">
    <source>
        <dbReference type="ARBA" id="ARBA00023136"/>
    </source>
</evidence>
<dbReference type="Gene3D" id="3.30.479.30">
    <property type="entry name" value="Band 7 domain"/>
    <property type="match status" value="1"/>
</dbReference>
<organism evidence="8 9">
    <name type="scientific">Pararobbsia silviterrae</name>
    <dbReference type="NCBI Taxonomy" id="1792498"/>
    <lineage>
        <taxon>Bacteria</taxon>
        <taxon>Pseudomonadati</taxon>
        <taxon>Pseudomonadota</taxon>
        <taxon>Betaproteobacteria</taxon>
        <taxon>Burkholderiales</taxon>
        <taxon>Burkholderiaceae</taxon>
        <taxon>Pararobbsia</taxon>
    </lineage>
</organism>
<comment type="function">
    <text evidence="6">HflC and HflK could regulate a protease.</text>
</comment>
<dbReference type="InterPro" id="IPR010200">
    <property type="entry name" value="HflC"/>
</dbReference>
<keyword evidence="4" id="KW-1133">Transmembrane helix</keyword>
<accession>A0A494XVK2</accession>
<dbReference type="SUPFAM" id="SSF117892">
    <property type="entry name" value="Band 7/SPFH domain"/>
    <property type="match status" value="1"/>
</dbReference>
<gene>
    <name evidence="8" type="ORF">D7S86_13140</name>
</gene>
<protein>
    <recommendedName>
        <fullName evidence="6">Protein HflC</fullName>
    </recommendedName>
</protein>
<keyword evidence="8" id="KW-0645">Protease</keyword>
<feature type="domain" description="Band 7" evidence="7">
    <location>
        <begin position="20"/>
        <end position="185"/>
    </location>
</feature>
<comment type="subcellular location">
    <subcellularLocation>
        <location evidence="1">Membrane</location>
        <topology evidence="1">Single-pass membrane protein</topology>
    </subcellularLocation>
</comment>
<reference evidence="8 9" key="1">
    <citation type="submission" date="2018-10" db="EMBL/GenBank/DDBJ databases">
        <title>Robbsia sp. DHC34, isolated from soil.</title>
        <authorList>
            <person name="Gao Z.-H."/>
            <person name="Qiu L.-H."/>
        </authorList>
    </citation>
    <scope>NUCLEOTIDE SEQUENCE [LARGE SCALE GENOMIC DNA]</scope>
    <source>
        <strain evidence="8 9">DHC34</strain>
    </source>
</reference>
<keyword evidence="9" id="KW-1185">Reference proteome</keyword>
<dbReference type="CDD" id="cd03405">
    <property type="entry name" value="SPFH_HflC"/>
    <property type="match status" value="1"/>
</dbReference>
<dbReference type="OrthoDB" id="9812991at2"/>
<sequence>MNRIVALIVALIVLLLVGSSTLYTVDQRKYAVIVAGGQVVQVVDTPGLHLKAPPPFQSVVLLDRRVQSVDNPDGDRFATSDNKVVLADVLVKWRIADPRAFMSAFGTDLSVGPEKVATQVREGLNAVVAQHTLGDLIADQRDATLDAARAKAAATLGPQGVELVDVRFERLDLLAEESGDVYRKMSASVQARAQQIRAEGLAQAETIRTEAEDQRTAILADGQAQAQTIKGKGDDEAGTLYADAYGRDPKFYAFYRSLEAYRASFANPRDVIVVDPSSAFFRFMRDPAAALGAAGDAAPSVVTTRAKH</sequence>